<reference evidence="1" key="2">
    <citation type="submission" date="2014-09" db="EMBL/GenBank/DDBJ databases">
        <title>Criblamydia sequanensis harbors a mega-plasmid encoding arsenite resistance.</title>
        <authorList>
            <person name="Bertelli C."/>
            <person name="Goesmann A."/>
            <person name="Greub G."/>
        </authorList>
    </citation>
    <scope>NUCLEOTIDE SEQUENCE [LARGE SCALE GENOMIC DNA]</scope>
    <source>
        <strain evidence="1">CRIB-18</strain>
    </source>
</reference>
<organism evidence="1 2">
    <name type="scientific">Candidatus Criblamydia sequanensis CRIB-18</name>
    <dbReference type="NCBI Taxonomy" id="1437425"/>
    <lineage>
        <taxon>Bacteria</taxon>
        <taxon>Pseudomonadati</taxon>
        <taxon>Chlamydiota</taxon>
        <taxon>Chlamydiia</taxon>
        <taxon>Parachlamydiales</taxon>
        <taxon>Candidatus Criblamydiaceae</taxon>
        <taxon>Candidatus Criblamydia</taxon>
    </lineage>
</organism>
<protein>
    <submittedName>
        <fullName evidence="1">Uncharacterized protein</fullName>
    </submittedName>
</protein>
<dbReference type="EMBL" id="CCEJ010000010">
    <property type="protein sequence ID" value="CDR34873.1"/>
    <property type="molecule type" value="Genomic_DNA"/>
</dbReference>
<dbReference type="Proteomes" id="UP000031552">
    <property type="component" value="Unassembled WGS sequence"/>
</dbReference>
<name>A0A090D328_9BACT</name>
<keyword evidence="2" id="KW-1185">Reference proteome</keyword>
<sequence>MNVVFHSLTLGIPLAIYRIVSCSTLKPSTRPETLNLQTTAINSIRLKEPASNFNQETENNMKEEIAAKITERYQEILNFIGKTFESPLCKDMVLNQLDCLALEINTLWTNHSLKSLSESGIGISREKALEVLDSFVEKFPQLQRVKETLSDD</sequence>
<comment type="caution">
    <text evidence="1">The sequence shown here is derived from an EMBL/GenBank/DDBJ whole genome shotgun (WGS) entry which is preliminary data.</text>
</comment>
<accession>A0A090D328</accession>
<dbReference type="STRING" id="1437425.CSEC_2067"/>
<dbReference type="RefSeq" id="WP_154017689.1">
    <property type="nucleotide sequence ID" value="NZ_CCEJ010000010.1"/>
</dbReference>
<evidence type="ECO:0000313" key="1">
    <source>
        <dbReference type="EMBL" id="CDR34873.1"/>
    </source>
</evidence>
<evidence type="ECO:0000313" key="2">
    <source>
        <dbReference type="Proteomes" id="UP000031552"/>
    </source>
</evidence>
<reference evidence="1" key="1">
    <citation type="submission" date="2013-12" db="EMBL/GenBank/DDBJ databases">
        <authorList>
            <person name="Linke B."/>
        </authorList>
    </citation>
    <scope>NUCLEOTIDE SEQUENCE [LARGE SCALE GENOMIC DNA]</scope>
    <source>
        <strain evidence="1">CRIB-18</strain>
    </source>
</reference>
<dbReference type="AlphaFoldDB" id="A0A090D328"/>
<proteinExistence type="predicted"/>
<gene>
    <name evidence="1" type="ORF">CSEC_2067</name>
</gene>